<dbReference type="PANTHER" id="PTHR30349:SF41">
    <property type="entry name" value="INTEGRASE_RECOMBINASE PROTEIN MJ0367-RELATED"/>
    <property type="match status" value="1"/>
</dbReference>
<dbReference type="Gene3D" id="1.10.150.130">
    <property type="match status" value="1"/>
</dbReference>
<proteinExistence type="inferred from homology"/>
<protein>
    <recommendedName>
        <fullName evidence="8">Integrase</fullName>
    </recommendedName>
</protein>
<keyword evidence="2 4" id="KW-0238">DNA-binding</keyword>
<dbReference type="GO" id="GO:0015074">
    <property type="term" value="P:DNA integration"/>
    <property type="evidence" value="ECO:0007669"/>
    <property type="project" value="InterPro"/>
</dbReference>
<dbReference type="InterPro" id="IPR050090">
    <property type="entry name" value="Tyrosine_recombinase_XerCD"/>
</dbReference>
<dbReference type="PROSITE" id="PS51898">
    <property type="entry name" value="TYR_RECOMBINASE"/>
    <property type="match status" value="1"/>
</dbReference>
<dbReference type="SUPFAM" id="SSF56349">
    <property type="entry name" value="DNA breaking-rejoining enzymes"/>
    <property type="match status" value="1"/>
</dbReference>
<dbReference type="InterPro" id="IPR010998">
    <property type="entry name" value="Integrase_recombinase_N"/>
</dbReference>
<evidence type="ECO:0000259" key="6">
    <source>
        <dbReference type="PROSITE" id="PS51900"/>
    </source>
</evidence>
<dbReference type="GO" id="GO:0003677">
    <property type="term" value="F:DNA binding"/>
    <property type="evidence" value="ECO:0007669"/>
    <property type="project" value="UniProtKB-UniRule"/>
</dbReference>
<feature type="domain" description="Core-binding (CB)" evidence="6">
    <location>
        <begin position="25"/>
        <end position="104"/>
    </location>
</feature>
<organism evidence="7">
    <name type="scientific">Bellilinea caldifistulae</name>
    <dbReference type="NCBI Taxonomy" id="360411"/>
    <lineage>
        <taxon>Bacteria</taxon>
        <taxon>Bacillati</taxon>
        <taxon>Chloroflexota</taxon>
        <taxon>Anaerolineae</taxon>
        <taxon>Anaerolineales</taxon>
        <taxon>Anaerolineaceae</taxon>
        <taxon>Bellilinea</taxon>
    </lineage>
</organism>
<accession>A0A7C4Q0Z8</accession>
<evidence type="ECO:0000256" key="4">
    <source>
        <dbReference type="PROSITE-ProRule" id="PRU01248"/>
    </source>
</evidence>
<dbReference type="PROSITE" id="PS51900">
    <property type="entry name" value="CB"/>
    <property type="match status" value="1"/>
</dbReference>
<dbReference type="InterPro" id="IPR013762">
    <property type="entry name" value="Integrase-like_cat_sf"/>
</dbReference>
<sequence>MAKSNLYQTKTTTNIIPVMEVGNMPLLSYCIDEFLEFKRAQRLSRWTLLDYETVLRRFNREIGDFDIDHIERKTIAHYLASLDLSKKRVKNIYTALSSLWTWAVEMGYCTVHIIRQIKPPKPEKRPILPFTRDQIMNMLASTDASKEYTRPGKRACRNRLKTGVRDRAIILLLLDTGIRASELCGIKVKDIKPHGIYIHGKGSKDRLVPISETTRSALCDYIGEQKDIEKYVFKTEQGNVLSRDALRLIIRRIGDRAGVNDAHPHRFRHTFAINFLRNGGDVFTLQAILGHETLDMVRRYLAIAQTDINGVHQRASPVKVWGL</sequence>
<dbReference type="InterPro" id="IPR011010">
    <property type="entry name" value="DNA_brk_join_enz"/>
</dbReference>
<evidence type="ECO:0008006" key="8">
    <source>
        <dbReference type="Google" id="ProtNLM"/>
    </source>
</evidence>
<dbReference type="InterPro" id="IPR044068">
    <property type="entry name" value="CB"/>
</dbReference>
<comment type="caution">
    <text evidence="7">The sequence shown here is derived from an EMBL/GenBank/DDBJ whole genome shotgun (WGS) entry which is preliminary data.</text>
</comment>
<dbReference type="EMBL" id="DSXR01000019">
    <property type="protein sequence ID" value="HGS86268.1"/>
    <property type="molecule type" value="Genomic_DNA"/>
</dbReference>
<dbReference type="Pfam" id="PF00589">
    <property type="entry name" value="Phage_integrase"/>
    <property type="match status" value="1"/>
</dbReference>
<evidence type="ECO:0000256" key="3">
    <source>
        <dbReference type="ARBA" id="ARBA00023172"/>
    </source>
</evidence>
<comment type="similarity">
    <text evidence="1">Belongs to the 'phage' integrase family.</text>
</comment>
<name>A0A7C4Q0Z8_9CHLR</name>
<gene>
    <name evidence="7" type="ORF">ENT17_01455</name>
</gene>
<dbReference type="Gene3D" id="1.10.443.10">
    <property type="entry name" value="Intergrase catalytic core"/>
    <property type="match status" value="1"/>
</dbReference>
<keyword evidence="3" id="KW-0233">DNA recombination</keyword>
<reference evidence="7" key="1">
    <citation type="journal article" date="2020" name="mSystems">
        <title>Genome- and Community-Level Interaction Insights into Carbon Utilization and Element Cycling Functions of Hydrothermarchaeota in Hydrothermal Sediment.</title>
        <authorList>
            <person name="Zhou Z."/>
            <person name="Liu Y."/>
            <person name="Xu W."/>
            <person name="Pan J."/>
            <person name="Luo Z.H."/>
            <person name="Li M."/>
        </authorList>
    </citation>
    <scope>NUCLEOTIDE SEQUENCE [LARGE SCALE GENOMIC DNA]</scope>
    <source>
        <strain evidence="7">SpSt-556</strain>
    </source>
</reference>
<feature type="domain" description="Tyr recombinase" evidence="5">
    <location>
        <begin position="125"/>
        <end position="313"/>
    </location>
</feature>
<evidence type="ECO:0000313" key="7">
    <source>
        <dbReference type="EMBL" id="HGS86268.1"/>
    </source>
</evidence>
<dbReference type="GO" id="GO:0006310">
    <property type="term" value="P:DNA recombination"/>
    <property type="evidence" value="ECO:0007669"/>
    <property type="project" value="UniProtKB-KW"/>
</dbReference>
<evidence type="ECO:0000259" key="5">
    <source>
        <dbReference type="PROSITE" id="PS51898"/>
    </source>
</evidence>
<dbReference type="PANTHER" id="PTHR30349">
    <property type="entry name" value="PHAGE INTEGRASE-RELATED"/>
    <property type="match status" value="1"/>
</dbReference>
<evidence type="ECO:0000256" key="1">
    <source>
        <dbReference type="ARBA" id="ARBA00008857"/>
    </source>
</evidence>
<evidence type="ECO:0000256" key="2">
    <source>
        <dbReference type="ARBA" id="ARBA00023125"/>
    </source>
</evidence>
<dbReference type="InterPro" id="IPR002104">
    <property type="entry name" value="Integrase_catalytic"/>
</dbReference>
<dbReference type="AlphaFoldDB" id="A0A7C4Q0Z8"/>
<dbReference type="CDD" id="cd00397">
    <property type="entry name" value="DNA_BRE_C"/>
    <property type="match status" value="1"/>
</dbReference>